<dbReference type="RefSeq" id="WP_345924285.1">
    <property type="nucleotide sequence ID" value="NZ_JBDIVF010000001.1"/>
</dbReference>
<comment type="caution">
    <text evidence="1">The sequence shown here is derived from an EMBL/GenBank/DDBJ whole genome shotgun (WGS) entry which is preliminary data.</text>
</comment>
<sequence length="317" mass="36578">MYVYRYDRLKCLQNQRADPVLRGRRVKGPAGSFDHQQVLSALERLPADHGVYRFCVWRTWEAALKHAAATNSAGDPIVLQRIRSDAPGFDRFSRDDDEYLVGDAWIYWQSVPVPPNQPEWSPDGIPHWAIEALHPNGHWQPLDSADFLGGDHGYLGWNRRFIVGWGGGPCMAYVQHRARYTESGRHVWILLRQPSSQGTALINFSNGLAELVERELAVLGHLPLSMLRWAVALEAPDRILVKEFFPRRVGVRPHLFMEKLVSWVRPSPRWEVIIDLDEARFMTDQEVRLLYIDFSAADSLRLSDVWRYDAALFRPER</sequence>
<organism evidence="1 2">
    <name type="scientific">Uliginosibacterium paludis</name>
    <dbReference type="NCBI Taxonomy" id="1615952"/>
    <lineage>
        <taxon>Bacteria</taxon>
        <taxon>Pseudomonadati</taxon>
        <taxon>Pseudomonadota</taxon>
        <taxon>Betaproteobacteria</taxon>
        <taxon>Rhodocyclales</taxon>
        <taxon>Zoogloeaceae</taxon>
        <taxon>Uliginosibacterium</taxon>
    </lineage>
</organism>
<proteinExistence type="predicted"/>
<dbReference type="Proteomes" id="UP001548590">
    <property type="component" value="Unassembled WGS sequence"/>
</dbReference>
<protein>
    <submittedName>
        <fullName evidence="1">Uncharacterized protein</fullName>
    </submittedName>
</protein>
<gene>
    <name evidence="1" type="ORF">ABVT11_04875</name>
</gene>
<evidence type="ECO:0000313" key="2">
    <source>
        <dbReference type="Proteomes" id="UP001548590"/>
    </source>
</evidence>
<keyword evidence="2" id="KW-1185">Reference proteome</keyword>
<reference evidence="1 2" key="1">
    <citation type="submission" date="2024-07" db="EMBL/GenBank/DDBJ databases">
        <title>Uliginosibacterium paludis KCTC:42655.</title>
        <authorList>
            <person name="Kim M.K."/>
        </authorList>
    </citation>
    <scope>NUCLEOTIDE SEQUENCE [LARGE SCALE GENOMIC DNA]</scope>
    <source>
        <strain evidence="1 2">KCTC 42655</strain>
    </source>
</reference>
<evidence type="ECO:0000313" key="1">
    <source>
        <dbReference type="EMBL" id="MET1489148.1"/>
    </source>
</evidence>
<dbReference type="EMBL" id="JBEWLZ010000002">
    <property type="protein sequence ID" value="MET1489148.1"/>
    <property type="molecule type" value="Genomic_DNA"/>
</dbReference>
<accession>A0ABV2CML5</accession>
<name>A0ABV2CML5_9RHOO</name>